<dbReference type="OrthoDB" id="5423493at2759"/>
<name>A0A395I489_ASPHC</name>
<feature type="region of interest" description="Disordered" evidence="1">
    <location>
        <begin position="183"/>
        <end position="274"/>
    </location>
</feature>
<evidence type="ECO:0000313" key="3">
    <source>
        <dbReference type="Proteomes" id="UP000248961"/>
    </source>
</evidence>
<feature type="region of interest" description="Disordered" evidence="1">
    <location>
        <begin position="144"/>
        <end position="170"/>
    </location>
</feature>
<organism evidence="2 3">
    <name type="scientific">Aspergillus homomorphus (strain CBS 101889)</name>
    <dbReference type="NCBI Taxonomy" id="1450537"/>
    <lineage>
        <taxon>Eukaryota</taxon>
        <taxon>Fungi</taxon>
        <taxon>Dikarya</taxon>
        <taxon>Ascomycota</taxon>
        <taxon>Pezizomycotina</taxon>
        <taxon>Eurotiomycetes</taxon>
        <taxon>Eurotiomycetidae</taxon>
        <taxon>Eurotiales</taxon>
        <taxon>Aspergillaceae</taxon>
        <taxon>Aspergillus</taxon>
        <taxon>Aspergillus subgen. Circumdati</taxon>
    </lineage>
</organism>
<evidence type="ECO:0000313" key="2">
    <source>
        <dbReference type="EMBL" id="RAL15022.1"/>
    </source>
</evidence>
<evidence type="ECO:0000256" key="1">
    <source>
        <dbReference type="SAM" id="MobiDB-lite"/>
    </source>
</evidence>
<dbReference type="Proteomes" id="UP000248961">
    <property type="component" value="Unassembled WGS sequence"/>
</dbReference>
<dbReference type="EMBL" id="KZ824272">
    <property type="protein sequence ID" value="RAL15022.1"/>
    <property type="molecule type" value="Genomic_DNA"/>
</dbReference>
<keyword evidence="3" id="KW-1185">Reference proteome</keyword>
<protein>
    <submittedName>
        <fullName evidence="2">Uncharacterized protein</fullName>
    </submittedName>
</protein>
<feature type="compositionally biased region" description="Low complexity" evidence="1">
    <location>
        <begin position="427"/>
        <end position="444"/>
    </location>
</feature>
<feature type="compositionally biased region" description="Basic residues" evidence="1">
    <location>
        <begin position="1"/>
        <end position="10"/>
    </location>
</feature>
<reference evidence="2 3" key="1">
    <citation type="submission" date="2018-02" db="EMBL/GenBank/DDBJ databases">
        <title>The genomes of Aspergillus section Nigri reveals drivers in fungal speciation.</title>
        <authorList>
            <consortium name="DOE Joint Genome Institute"/>
            <person name="Vesth T.C."/>
            <person name="Nybo J."/>
            <person name="Theobald S."/>
            <person name="Brandl J."/>
            <person name="Frisvad J.C."/>
            <person name="Nielsen K.F."/>
            <person name="Lyhne E.K."/>
            <person name="Kogle M.E."/>
            <person name="Kuo A."/>
            <person name="Riley R."/>
            <person name="Clum A."/>
            <person name="Nolan M."/>
            <person name="Lipzen A."/>
            <person name="Salamov A."/>
            <person name="Henrissat B."/>
            <person name="Wiebenga A."/>
            <person name="De vries R.P."/>
            <person name="Grigoriev I.V."/>
            <person name="Mortensen U.H."/>
            <person name="Andersen M.R."/>
            <person name="Baker S.E."/>
        </authorList>
    </citation>
    <scope>NUCLEOTIDE SEQUENCE [LARGE SCALE GENOMIC DNA]</scope>
    <source>
        <strain evidence="2 3">CBS 101889</strain>
    </source>
</reference>
<feature type="compositionally biased region" description="Polar residues" evidence="1">
    <location>
        <begin position="29"/>
        <end position="43"/>
    </location>
</feature>
<dbReference type="VEuPathDB" id="FungiDB:BO97DRAFT_403657"/>
<feature type="compositionally biased region" description="Basic and acidic residues" evidence="1">
    <location>
        <begin position="376"/>
        <end position="389"/>
    </location>
</feature>
<sequence>MPRPPTKRNRLTSEVSNNGNKGLLHFTDNAGSTQNNSRSSNDDPTAGHKAELSDTNFAQHHKDQTPVNKTYDYAIESSPLEERGATSTRPVTRARGYSSTLSIAGRKCDGNSKIPGTPAFESSILSNFRRRPRQPSILQMMQADENSSDLDDEDFLGGLSPEDESTPLSISRGKSLITGHEAAAAAALSLSPPEPPSPSSNKQRKRKSSLAEAPYVPHSEAARHSPAASIRGQEYETPARLTLTQPRLSPGASGETMAPPMSSSPVTSQTSTPSVIYAEQPSASSIKVLEIPLVQKNNVSTNLPTLALQDELLPRKTKIQRKRLGSNPGKRGMLTRCSNEEHYEDELNHLPPGKSYQVPRNHTREPRLPRSNIHQQNERTTNDMAEPGKRCGRQIQNGKKGMKSSDKSSHVISNLFQEPELQALLSPLSSPLSSPLGSDDLNLDTPSASEPLKSRYLSEELRLQAKKFADVDRWELDFEDVIASASQGSDAFR</sequence>
<dbReference type="GeneID" id="37199075"/>
<feature type="compositionally biased region" description="Acidic residues" evidence="1">
    <location>
        <begin position="146"/>
        <end position="165"/>
    </location>
</feature>
<dbReference type="STRING" id="1450537.A0A395I489"/>
<accession>A0A395I489</accession>
<feature type="region of interest" description="Disordered" evidence="1">
    <location>
        <begin position="427"/>
        <end position="449"/>
    </location>
</feature>
<feature type="region of interest" description="Disordered" evidence="1">
    <location>
        <begin position="347"/>
        <end position="410"/>
    </location>
</feature>
<feature type="compositionally biased region" description="Low complexity" evidence="1">
    <location>
        <begin position="259"/>
        <end position="274"/>
    </location>
</feature>
<proteinExistence type="predicted"/>
<dbReference type="AlphaFoldDB" id="A0A395I489"/>
<gene>
    <name evidence="2" type="ORF">BO97DRAFT_403657</name>
</gene>
<feature type="region of interest" description="Disordered" evidence="1">
    <location>
        <begin position="1"/>
        <end position="67"/>
    </location>
</feature>
<dbReference type="RefSeq" id="XP_025554176.1">
    <property type="nucleotide sequence ID" value="XM_025694786.1"/>
</dbReference>